<dbReference type="AlphaFoldDB" id="A0ABD4SYY8"/>
<keyword evidence="7" id="KW-0411">Iron-sulfur</keyword>
<keyword evidence="4" id="KW-0479">Metal-binding</keyword>
<dbReference type="EMBL" id="JTHE03000014">
    <property type="protein sequence ID" value="MCM1981631.1"/>
    <property type="molecule type" value="Genomic_DNA"/>
</dbReference>
<dbReference type="SFLD" id="SFLDS00029">
    <property type="entry name" value="Radical_SAM"/>
    <property type="match status" value="1"/>
</dbReference>
<evidence type="ECO:0000256" key="4">
    <source>
        <dbReference type="ARBA" id="ARBA00022723"/>
    </source>
</evidence>
<accession>A0ABD4SYY8</accession>
<dbReference type="InterPro" id="IPR007197">
    <property type="entry name" value="rSAM"/>
</dbReference>
<dbReference type="SUPFAM" id="SSF102114">
    <property type="entry name" value="Radical SAM enzymes"/>
    <property type="match status" value="1"/>
</dbReference>
<dbReference type="PANTHER" id="PTHR30538">
    <property type="entry name" value="LYSINE 2,3-AMINOMUTASE-RELATED"/>
    <property type="match status" value="1"/>
</dbReference>
<proteinExistence type="predicted"/>
<dbReference type="InterPro" id="IPR003739">
    <property type="entry name" value="Lys_aminomutase/Glu_NH3_mut"/>
</dbReference>
<keyword evidence="10" id="KW-1185">Reference proteome</keyword>
<feature type="domain" description="Radical SAM core" evidence="8">
    <location>
        <begin position="101"/>
        <end position="318"/>
    </location>
</feature>
<dbReference type="GO" id="GO:0051539">
    <property type="term" value="F:4 iron, 4 sulfur cluster binding"/>
    <property type="evidence" value="ECO:0007669"/>
    <property type="project" value="UniProtKB-KW"/>
</dbReference>
<evidence type="ECO:0000256" key="6">
    <source>
        <dbReference type="ARBA" id="ARBA00023004"/>
    </source>
</evidence>
<organism evidence="9 10">
    <name type="scientific">Lyngbya confervoides BDU141951</name>
    <dbReference type="NCBI Taxonomy" id="1574623"/>
    <lineage>
        <taxon>Bacteria</taxon>
        <taxon>Bacillati</taxon>
        <taxon>Cyanobacteriota</taxon>
        <taxon>Cyanophyceae</taxon>
        <taxon>Oscillatoriophycideae</taxon>
        <taxon>Oscillatoriales</taxon>
        <taxon>Microcoleaceae</taxon>
        <taxon>Lyngbya</taxon>
    </lineage>
</organism>
<keyword evidence="6" id="KW-0408">Iron</keyword>
<name>A0ABD4SYY8_9CYAN</name>
<dbReference type="PANTHER" id="PTHR30538:SF0">
    <property type="entry name" value="L-LYSINE 2,3-AMINOMUTASE AQ_1632-RELATED"/>
    <property type="match status" value="1"/>
</dbReference>
<keyword evidence="2" id="KW-0004">4Fe-4S</keyword>
<keyword evidence="5" id="KW-0663">Pyridoxal phosphate</keyword>
<protein>
    <submittedName>
        <fullName evidence="9">KamA family radical SAM protein</fullName>
    </submittedName>
</protein>
<evidence type="ECO:0000313" key="10">
    <source>
        <dbReference type="Proteomes" id="UP000031561"/>
    </source>
</evidence>
<dbReference type="NCBIfam" id="TIGR00238">
    <property type="entry name" value="KamA family radical SAM protein"/>
    <property type="match status" value="1"/>
</dbReference>
<evidence type="ECO:0000256" key="1">
    <source>
        <dbReference type="ARBA" id="ARBA00001933"/>
    </source>
</evidence>
<dbReference type="PROSITE" id="PS51918">
    <property type="entry name" value="RADICAL_SAM"/>
    <property type="match status" value="1"/>
</dbReference>
<dbReference type="SFLD" id="SFLDG01070">
    <property type="entry name" value="PLP-dependent"/>
    <property type="match status" value="1"/>
</dbReference>
<comment type="cofactor">
    <cofactor evidence="1">
        <name>pyridoxal 5'-phosphate</name>
        <dbReference type="ChEBI" id="CHEBI:597326"/>
    </cofactor>
</comment>
<comment type="caution">
    <text evidence="9">The sequence shown here is derived from an EMBL/GenBank/DDBJ whole genome shotgun (WGS) entry which is preliminary data.</text>
</comment>
<evidence type="ECO:0000256" key="5">
    <source>
        <dbReference type="ARBA" id="ARBA00022898"/>
    </source>
</evidence>
<reference evidence="9 10" key="1">
    <citation type="journal article" date="2015" name="Genome Announc.">
        <title>Draft Genome Sequence of Filamentous Marine Cyanobacterium Lyngbya confervoides Strain BDU141951.</title>
        <authorList>
            <person name="Chandrababunaidu M.M."/>
            <person name="Sen D."/>
            <person name="Tripathy S."/>
        </authorList>
    </citation>
    <scope>NUCLEOTIDE SEQUENCE [LARGE SCALE GENOMIC DNA]</scope>
    <source>
        <strain evidence="9 10">BDU141951</strain>
    </source>
</reference>
<dbReference type="InterPro" id="IPR013785">
    <property type="entry name" value="Aldolase_TIM"/>
</dbReference>
<dbReference type="CDD" id="cd01335">
    <property type="entry name" value="Radical_SAM"/>
    <property type="match status" value="1"/>
</dbReference>
<dbReference type="Proteomes" id="UP000031561">
    <property type="component" value="Unassembled WGS sequence"/>
</dbReference>
<dbReference type="Pfam" id="PF04055">
    <property type="entry name" value="Radical_SAM"/>
    <property type="match status" value="1"/>
</dbReference>
<sequence>MSFAAVSSPPHWRDQLLASLQQSRQVEDWLPLAAPDQERAIAAKASFPMMVPLGYADLIDWQNPADPLRQLLLPSPLEDNLAGDLDTSGEEASTILPGLQHKYEQTAVLIVTQACAGHCRYCFRRRLMSRDVLTQETIEDLQEAIAYLKAHPEIDNVLLSGGDPMICHTQRLRNLFTALSPMAHLRQIRISSKLPAFLPSRFTTDPALLTLLQEFSHRFQIIVQCHFDHPREITAAARAALAQLRQAGCLLTAQIPLIKGVNNEADTLFQLFYQLHLLGVTPQYLFHPRPVKHATHFQLPILEGLRLVEAVRQRCNGSIKRFRYILTCGAGKVELVGLTSGQPQHLVIRWHQVRRGAPEAGVELRPLTPHQVWL</sequence>
<dbReference type="RefSeq" id="WP_166283847.1">
    <property type="nucleotide sequence ID" value="NZ_JTHE03000014.1"/>
</dbReference>
<evidence type="ECO:0000256" key="3">
    <source>
        <dbReference type="ARBA" id="ARBA00022691"/>
    </source>
</evidence>
<evidence type="ECO:0000256" key="2">
    <source>
        <dbReference type="ARBA" id="ARBA00022485"/>
    </source>
</evidence>
<evidence type="ECO:0000259" key="8">
    <source>
        <dbReference type="PROSITE" id="PS51918"/>
    </source>
</evidence>
<evidence type="ECO:0000256" key="7">
    <source>
        <dbReference type="ARBA" id="ARBA00023014"/>
    </source>
</evidence>
<evidence type="ECO:0000313" key="9">
    <source>
        <dbReference type="EMBL" id="MCM1981631.1"/>
    </source>
</evidence>
<keyword evidence="3" id="KW-0949">S-adenosyl-L-methionine</keyword>
<dbReference type="Gene3D" id="3.20.20.70">
    <property type="entry name" value="Aldolase class I"/>
    <property type="match status" value="1"/>
</dbReference>
<dbReference type="InterPro" id="IPR058240">
    <property type="entry name" value="rSAM_sf"/>
</dbReference>
<gene>
    <name evidence="9" type="ORF">QQ91_0002135</name>
</gene>
<dbReference type="GO" id="GO:0046872">
    <property type="term" value="F:metal ion binding"/>
    <property type="evidence" value="ECO:0007669"/>
    <property type="project" value="UniProtKB-KW"/>
</dbReference>